<feature type="binding site" description="in other chain" evidence="14">
    <location>
        <position position="192"/>
    </location>
    <ligand>
        <name>substrate</name>
        <note>ligand shared between dimeric partners</note>
    </ligand>
</feature>
<evidence type="ECO:0000256" key="8">
    <source>
        <dbReference type="ARBA" id="ARBA00023002"/>
    </source>
</evidence>
<feature type="binding site" description="in other chain" evidence="14">
    <location>
        <position position="289"/>
    </location>
    <ligand>
        <name>substrate</name>
        <note>ligand shared between dimeric partners</note>
    </ligand>
</feature>
<dbReference type="PRINTS" id="PR00076">
    <property type="entry name" value="6PGDHDRGNASE"/>
</dbReference>
<evidence type="ECO:0000256" key="6">
    <source>
        <dbReference type="ARBA" id="ARBA00018193"/>
    </source>
</evidence>
<dbReference type="Gene3D" id="3.40.50.720">
    <property type="entry name" value="NAD(P)-binding Rossmann-like Domain"/>
    <property type="match status" value="1"/>
</dbReference>
<comment type="similarity">
    <text evidence="3 12 16">Belongs to the 6-phosphogluconate dehydrogenase family.</text>
</comment>
<evidence type="ECO:0000256" key="16">
    <source>
        <dbReference type="RuleBase" id="RU000485"/>
    </source>
</evidence>
<feature type="binding site" description="in other chain" evidence="14">
    <location>
        <begin position="130"/>
        <end position="132"/>
    </location>
    <ligand>
        <name>substrate</name>
        <note>ligand shared between dimeric partners</note>
    </ligand>
</feature>
<dbReference type="FunFam" id="1.10.1040.10:FF:000032">
    <property type="entry name" value="6-phosphogluconate dehydrogenase, decarboxylating"/>
    <property type="match status" value="1"/>
</dbReference>
<feature type="binding site" evidence="15">
    <location>
        <begin position="76"/>
        <end position="78"/>
    </location>
    <ligand>
        <name>NADP(+)</name>
        <dbReference type="ChEBI" id="CHEBI:58349"/>
    </ligand>
</feature>
<dbReference type="InterPro" id="IPR013328">
    <property type="entry name" value="6PGD_dom2"/>
</dbReference>
<accession>A0A7C5AMV5</accession>
<comment type="caution">
    <text evidence="18">The sequence shown here is derived from an EMBL/GenBank/DDBJ whole genome shotgun (WGS) entry which is preliminary data.</text>
</comment>
<evidence type="ECO:0000256" key="11">
    <source>
        <dbReference type="ARBA" id="ARBA00048640"/>
    </source>
</evidence>
<dbReference type="EMBL" id="DTKJ01000070">
    <property type="protein sequence ID" value="HGZ12574.1"/>
    <property type="molecule type" value="Genomic_DNA"/>
</dbReference>
<dbReference type="GO" id="GO:0004616">
    <property type="term" value="F:phosphogluconate dehydrogenase (decarboxylating) activity"/>
    <property type="evidence" value="ECO:0007669"/>
    <property type="project" value="UniProtKB-EC"/>
</dbReference>
<dbReference type="SUPFAM" id="SSF48179">
    <property type="entry name" value="6-phosphogluconate dehydrogenase C-terminal domain-like"/>
    <property type="match status" value="1"/>
</dbReference>
<comment type="pathway">
    <text evidence="2 12 16">Carbohydrate degradation; pentose phosphate pathway; D-ribulose 5-phosphate from D-glucose 6-phosphate (oxidative stage): step 3/3.</text>
</comment>
<evidence type="ECO:0000256" key="12">
    <source>
        <dbReference type="PIRNR" id="PIRNR000109"/>
    </source>
</evidence>
<feature type="binding site" evidence="15">
    <location>
        <begin position="11"/>
        <end position="16"/>
    </location>
    <ligand>
        <name>NADP(+)</name>
        <dbReference type="ChEBI" id="CHEBI:58349"/>
    </ligand>
</feature>
<keyword evidence="9 16" id="KW-0311">Gluconate utilization</keyword>
<dbReference type="GO" id="GO:0019521">
    <property type="term" value="P:D-gluconate metabolic process"/>
    <property type="evidence" value="ECO:0007669"/>
    <property type="project" value="UniProtKB-KW"/>
</dbReference>
<evidence type="ECO:0000256" key="7">
    <source>
        <dbReference type="ARBA" id="ARBA00022857"/>
    </source>
</evidence>
<feature type="binding site" description="in other chain" evidence="14">
    <location>
        <position position="104"/>
    </location>
    <ligand>
        <name>substrate</name>
        <note>ligand shared between dimeric partners</note>
    </ligand>
</feature>
<dbReference type="PIRSF" id="PIRSF000109">
    <property type="entry name" value="6PGD"/>
    <property type="match status" value="1"/>
</dbReference>
<proteinExistence type="inferred from homology"/>
<feature type="binding site" evidence="15">
    <location>
        <position position="104"/>
    </location>
    <ligand>
        <name>NADP(+)</name>
        <dbReference type="ChEBI" id="CHEBI:58349"/>
    </ligand>
</feature>
<feature type="active site" description="Proton donor" evidence="13">
    <location>
        <position position="191"/>
    </location>
</feature>
<dbReference type="Pfam" id="PF03446">
    <property type="entry name" value="NAD_binding_2"/>
    <property type="match status" value="1"/>
</dbReference>
<dbReference type="InterPro" id="IPR006183">
    <property type="entry name" value="Pgluconate_DH"/>
</dbReference>
<evidence type="ECO:0000256" key="1">
    <source>
        <dbReference type="ARBA" id="ARBA00002526"/>
    </source>
</evidence>
<feature type="binding site" description="in other chain" evidence="14">
    <location>
        <begin position="187"/>
        <end position="188"/>
    </location>
    <ligand>
        <name>substrate</name>
        <note>ligand shared between dimeric partners</note>
    </ligand>
</feature>
<dbReference type="PANTHER" id="PTHR11811">
    <property type="entry name" value="6-PHOSPHOGLUCONATE DEHYDROGENASE"/>
    <property type="match status" value="1"/>
</dbReference>
<evidence type="ECO:0000256" key="14">
    <source>
        <dbReference type="PIRSR" id="PIRSR000109-2"/>
    </source>
</evidence>
<dbReference type="Pfam" id="PF00393">
    <property type="entry name" value="6PGD"/>
    <property type="match status" value="1"/>
</dbReference>
<evidence type="ECO:0000256" key="2">
    <source>
        <dbReference type="ARBA" id="ARBA00004874"/>
    </source>
</evidence>
<feature type="binding site" description="in other chain" evidence="14">
    <location>
        <position position="262"/>
    </location>
    <ligand>
        <name>substrate</name>
        <note>ligand shared between dimeric partners</note>
    </ligand>
</feature>
<dbReference type="InterPro" id="IPR006114">
    <property type="entry name" value="6PGDH_C"/>
</dbReference>
<evidence type="ECO:0000256" key="10">
    <source>
        <dbReference type="ARBA" id="ARBA00023126"/>
    </source>
</evidence>
<dbReference type="InterPro" id="IPR036291">
    <property type="entry name" value="NAD(P)-bd_dom_sf"/>
</dbReference>
<keyword evidence="7 12" id="KW-0521">NADP</keyword>
<dbReference type="GO" id="GO:0006098">
    <property type="term" value="P:pentose-phosphate shunt"/>
    <property type="evidence" value="ECO:0007669"/>
    <property type="project" value="UniProtKB-UniPathway"/>
</dbReference>
<dbReference type="UniPathway" id="UPA00115">
    <property type="reaction ID" value="UER00410"/>
</dbReference>
<sequence length="472" mass="52339">MFRECEIGLVGLGAMGRNLALNLADHGFSVAVYNRTGERTREFIEKEAGGRSLWPAYSTPEFLKLLQKPRTIIILVAAGPPVDAVIRELLPHLKPGDLLIDGGNSHFIDTDRRARVLARKDVHLLGMGISGGELGARHGPSLMPGGPRKEYDRVEPVLNEIAAKVNGEPCVAYMGTGSAGHYVKMVHNGIEYGLMQLVAETYDMLKCGLGLGSEELAEIYTGWNQGELNSYLLEITADIFRRRDDRTGQPLIDLIMDVAKQKGTGKWASWDAMDLMVPTPTIDVAVAMRGLSRLKEERQVASQLLPHPKPGFKTDRSGFVAKLRNALGAASIVAYAQGLAQLREASRAYNYGINLESVARVWRGGCIIRAALLEDIRAAFRVRSDLPNLLLDPHLREQVLAREADWREVVKAAVDWGIPTPGFMVSLAYLDGYRRQWLPANLIQAQRDYFGAHTYERRDAQGSFHTDWQKSK</sequence>
<dbReference type="SUPFAM" id="SSF51735">
    <property type="entry name" value="NAD(P)-binding Rossmann-fold domains"/>
    <property type="match status" value="1"/>
</dbReference>
<evidence type="ECO:0000256" key="5">
    <source>
        <dbReference type="ARBA" id="ARBA00013011"/>
    </source>
</evidence>
<comment type="subunit">
    <text evidence="4 12">Homodimer.</text>
</comment>
<evidence type="ECO:0000256" key="4">
    <source>
        <dbReference type="ARBA" id="ARBA00011738"/>
    </source>
</evidence>
<keyword evidence="8 12" id="KW-0560">Oxidoreductase</keyword>
<dbReference type="EC" id="1.1.1.44" evidence="5 12"/>
<dbReference type="Gene3D" id="1.10.1040.10">
    <property type="entry name" value="N-(1-d-carboxylethyl)-l-norvaline Dehydrogenase, domain 2"/>
    <property type="match status" value="1"/>
</dbReference>
<evidence type="ECO:0000256" key="3">
    <source>
        <dbReference type="ARBA" id="ARBA00008419"/>
    </source>
</evidence>
<evidence type="ECO:0000256" key="15">
    <source>
        <dbReference type="PIRSR" id="PIRSR000109-3"/>
    </source>
</evidence>
<evidence type="ECO:0000256" key="9">
    <source>
        <dbReference type="ARBA" id="ARBA00023064"/>
    </source>
</evidence>
<name>A0A7C5AMV5_9BACT</name>
<dbReference type="FunFam" id="1.20.5.320:FF:000001">
    <property type="entry name" value="6-phosphogluconate dehydrogenase, decarboxylating"/>
    <property type="match status" value="1"/>
</dbReference>
<dbReference type="FunFam" id="3.40.50.720:FF:000007">
    <property type="entry name" value="6-phosphogluconate dehydrogenase, decarboxylating"/>
    <property type="match status" value="1"/>
</dbReference>
<comment type="function">
    <text evidence="1 12">Catalyzes the oxidative decarboxylation of 6-phosphogluconate to ribulose 5-phosphate and CO(2), with concomitant reduction of NADP to NADPH.</text>
</comment>
<protein>
    <recommendedName>
        <fullName evidence="6 12">6-phosphogluconate dehydrogenase, decarboxylating</fullName>
        <ecNumber evidence="5 12">1.1.1.44</ecNumber>
    </recommendedName>
</protein>
<feature type="domain" description="6-phosphogluconate dehydrogenase C-terminal" evidence="17">
    <location>
        <begin position="180"/>
        <end position="469"/>
    </location>
</feature>
<dbReference type="InterPro" id="IPR008927">
    <property type="entry name" value="6-PGluconate_DH-like_C_sf"/>
</dbReference>
<keyword evidence="10 12" id="KW-0570">Pentose shunt</keyword>
<organism evidence="18">
    <name type="scientific">Desulfobacca acetoxidans</name>
    <dbReference type="NCBI Taxonomy" id="60893"/>
    <lineage>
        <taxon>Bacteria</taxon>
        <taxon>Pseudomonadati</taxon>
        <taxon>Thermodesulfobacteriota</taxon>
        <taxon>Desulfobaccia</taxon>
        <taxon>Desulfobaccales</taxon>
        <taxon>Desulfobaccaceae</taxon>
        <taxon>Desulfobacca</taxon>
    </lineage>
</organism>
<evidence type="ECO:0000256" key="13">
    <source>
        <dbReference type="PIRSR" id="PIRSR000109-1"/>
    </source>
</evidence>
<dbReference type="GO" id="GO:0050661">
    <property type="term" value="F:NADP binding"/>
    <property type="evidence" value="ECO:0007669"/>
    <property type="project" value="InterPro"/>
</dbReference>
<dbReference type="AlphaFoldDB" id="A0A7C5AMV5"/>
<dbReference type="Gene3D" id="1.20.5.320">
    <property type="entry name" value="6-Phosphogluconate Dehydrogenase, domain 3"/>
    <property type="match status" value="1"/>
</dbReference>
<evidence type="ECO:0000259" key="17">
    <source>
        <dbReference type="SMART" id="SM01350"/>
    </source>
</evidence>
<feature type="binding site" evidence="15">
    <location>
        <begin position="34"/>
        <end position="36"/>
    </location>
    <ligand>
        <name>NADP(+)</name>
        <dbReference type="ChEBI" id="CHEBI:58349"/>
    </ligand>
</feature>
<dbReference type="NCBIfam" id="TIGR00873">
    <property type="entry name" value="gnd"/>
    <property type="match status" value="1"/>
</dbReference>
<evidence type="ECO:0000313" key="18">
    <source>
        <dbReference type="EMBL" id="HGZ12574.1"/>
    </source>
</evidence>
<feature type="active site" description="Proton acceptor" evidence="13">
    <location>
        <position position="184"/>
    </location>
</feature>
<dbReference type="NCBIfam" id="NF006765">
    <property type="entry name" value="PRK09287.1"/>
    <property type="match status" value="1"/>
</dbReference>
<dbReference type="InterPro" id="IPR006115">
    <property type="entry name" value="6PGDH_NADP-bd"/>
</dbReference>
<feature type="binding site" evidence="14">
    <location>
        <position position="447"/>
    </location>
    <ligand>
        <name>substrate</name>
        <note>ligand shared between dimeric partners</note>
    </ligand>
</feature>
<comment type="catalytic activity">
    <reaction evidence="11 12 16">
        <text>6-phospho-D-gluconate + NADP(+) = D-ribulose 5-phosphate + CO2 + NADPH</text>
        <dbReference type="Rhea" id="RHEA:10116"/>
        <dbReference type="ChEBI" id="CHEBI:16526"/>
        <dbReference type="ChEBI" id="CHEBI:57783"/>
        <dbReference type="ChEBI" id="CHEBI:58121"/>
        <dbReference type="ChEBI" id="CHEBI:58349"/>
        <dbReference type="ChEBI" id="CHEBI:58759"/>
        <dbReference type="EC" id="1.1.1.44"/>
    </reaction>
</comment>
<feature type="binding site" evidence="14">
    <location>
        <position position="453"/>
    </location>
    <ligand>
        <name>substrate</name>
        <note>ligand shared between dimeric partners</note>
    </ligand>
</feature>
<gene>
    <name evidence="18" type="primary">gndA</name>
    <name evidence="18" type="ORF">ENW48_10235</name>
</gene>
<dbReference type="InterPro" id="IPR006113">
    <property type="entry name" value="6PGDH_Gnd/GntZ"/>
</dbReference>
<reference evidence="18" key="1">
    <citation type="journal article" date="2020" name="mSystems">
        <title>Genome- and Community-Level Interaction Insights into Carbon Utilization and Element Cycling Functions of Hydrothermarchaeota in Hydrothermal Sediment.</title>
        <authorList>
            <person name="Zhou Z."/>
            <person name="Liu Y."/>
            <person name="Xu W."/>
            <person name="Pan J."/>
            <person name="Luo Z.H."/>
            <person name="Li M."/>
        </authorList>
    </citation>
    <scope>NUCLEOTIDE SEQUENCE [LARGE SCALE GENOMIC DNA]</scope>
    <source>
        <strain evidence="18">SpSt-853</strain>
    </source>
</reference>
<dbReference type="SMART" id="SM01350">
    <property type="entry name" value="6PGD"/>
    <property type="match status" value="1"/>
</dbReference>